<evidence type="ECO:0000313" key="2">
    <source>
        <dbReference type="EMBL" id="GFT79678.1"/>
    </source>
</evidence>
<evidence type="ECO:0000256" key="1">
    <source>
        <dbReference type="SAM" id="MobiDB-lite"/>
    </source>
</evidence>
<protein>
    <submittedName>
        <fullName evidence="2">Uncharacterized protein</fullName>
    </submittedName>
</protein>
<dbReference type="AlphaFoldDB" id="A0A8X6PN74"/>
<evidence type="ECO:0000313" key="3">
    <source>
        <dbReference type="Proteomes" id="UP000887013"/>
    </source>
</evidence>
<dbReference type="EMBL" id="BMAW01071782">
    <property type="protein sequence ID" value="GFT79678.1"/>
    <property type="molecule type" value="Genomic_DNA"/>
</dbReference>
<feature type="compositionally biased region" description="Polar residues" evidence="1">
    <location>
        <begin position="123"/>
        <end position="133"/>
    </location>
</feature>
<sequence length="142" mass="17129">MYIGCLVLKIWKKEIARKSGAIYRKREELFRYNRRNRRIFGRDEVVKRLLLDWLIDDVLRCCDWLPSRINFPTQEKKNEYSSKLYTIQEEVRSKFNVLKHEELRAENERYKDLINGDYPMPTDLNSSKCNSGEKNPPPSKRQ</sequence>
<accession>A0A8X6PN74</accession>
<reference evidence="2" key="1">
    <citation type="submission" date="2020-08" db="EMBL/GenBank/DDBJ databases">
        <title>Multicomponent nature underlies the extraordinary mechanical properties of spider dragline silk.</title>
        <authorList>
            <person name="Kono N."/>
            <person name="Nakamura H."/>
            <person name="Mori M."/>
            <person name="Yoshida Y."/>
            <person name="Ohtoshi R."/>
            <person name="Malay A.D."/>
            <person name="Moran D.A.P."/>
            <person name="Tomita M."/>
            <person name="Numata K."/>
            <person name="Arakawa K."/>
        </authorList>
    </citation>
    <scope>NUCLEOTIDE SEQUENCE</scope>
</reference>
<keyword evidence="3" id="KW-1185">Reference proteome</keyword>
<gene>
    <name evidence="2" type="ORF">NPIL_229371</name>
</gene>
<comment type="caution">
    <text evidence="2">The sequence shown here is derived from an EMBL/GenBank/DDBJ whole genome shotgun (WGS) entry which is preliminary data.</text>
</comment>
<proteinExistence type="predicted"/>
<dbReference type="Proteomes" id="UP000887013">
    <property type="component" value="Unassembled WGS sequence"/>
</dbReference>
<name>A0A8X6PN74_NEPPI</name>
<organism evidence="2 3">
    <name type="scientific">Nephila pilipes</name>
    <name type="common">Giant wood spider</name>
    <name type="synonym">Nephila maculata</name>
    <dbReference type="NCBI Taxonomy" id="299642"/>
    <lineage>
        <taxon>Eukaryota</taxon>
        <taxon>Metazoa</taxon>
        <taxon>Ecdysozoa</taxon>
        <taxon>Arthropoda</taxon>
        <taxon>Chelicerata</taxon>
        <taxon>Arachnida</taxon>
        <taxon>Araneae</taxon>
        <taxon>Araneomorphae</taxon>
        <taxon>Entelegynae</taxon>
        <taxon>Araneoidea</taxon>
        <taxon>Nephilidae</taxon>
        <taxon>Nephila</taxon>
    </lineage>
</organism>
<feature type="region of interest" description="Disordered" evidence="1">
    <location>
        <begin position="114"/>
        <end position="142"/>
    </location>
</feature>